<dbReference type="EMBL" id="JAVHJV010000012">
    <property type="protein sequence ID" value="KAK5938877.1"/>
    <property type="molecule type" value="Genomic_DNA"/>
</dbReference>
<accession>A0ABR0RE27</accession>
<keyword evidence="5 6" id="KW-0472">Membrane</keyword>
<dbReference type="CDD" id="cd17330">
    <property type="entry name" value="MFS_SLC46_TetA_like"/>
    <property type="match status" value="1"/>
</dbReference>
<keyword evidence="3 6" id="KW-0812">Transmembrane</keyword>
<dbReference type="Pfam" id="PF07690">
    <property type="entry name" value="MFS_1"/>
    <property type="match status" value="1"/>
</dbReference>
<feature type="transmembrane region" description="Helical" evidence="6">
    <location>
        <begin position="192"/>
        <end position="214"/>
    </location>
</feature>
<dbReference type="PANTHER" id="PTHR23504:SF2">
    <property type="entry name" value="TRANSPORTER, PUTATIVE (AFU_ORTHOLOGUE AFUA_8G04150)-RELATED"/>
    <property type="match status" value="1"/>
</dbReference>
<dbReference type="InterPro" id="IPR036259">
    <property type="entry name" value="MFS_trans_sf"/>
</dbReference>
<dbReference type="PROSITE" id="PS50850">
    <property type="entry name" value="MFS"/>
    <property type="match status" value="1"/>
</dbReference>
<reference evidence="8 9" key="1">
    <citation type="journal article" date="2023" name="Res Sq">
        <title>Genomic and morphological characterization of Knufia obscura isolated from the Mars 2020 spacecraft assembly facility.</title>
        <authorList>
            <person name="Chander A.M."/>
            <person name="Teixeira M.M."/>
            <person name="Singh N.K."/>
            <person name="Williams M.P."/>
            <person name="Parker C.W."/>
            <person name="Leo P."/>
            <person name="Stajich J.E."/>
            <person name="Torok T."/>
            <person name="Tighe S."/>
            <person name="Mason C.E."/>
            <person name="Venkateswaran K."/>
        </authorList>
    </citation>
    <scope>NUCLEOTIDE SEQUENCE [LARGE SCALE GENOMIC DNA]</scope>
    <source>
        <strain evidence="8 9">CCFEE 5817</strain>
    </source>
</reference>
<comment type="subcellular location">
    <subcellularLocation>
        <location evidence="1">Membrane</location>
        <topology evidence="1">Multi-pass membrane protein</topology>
    </subcellularLocation>
</comment>
<feature type="transmembrane region" description="Helical" evidence="6">
    <location>
        <begin position="354"/>
        <end position="375"/>
    </location>
</feature>
<feature type="transmembrane region" description="Helical" evidence="6">
    <location>
        <begin position="148"/>
        <end position="172"/>
    </location>
</feature>
<feature type="transmembrane region" description="Helical" evidence="6">
    <location>
        <begin position="381"/>
        <end position="402"/>
    </location>
</feature>
<keyword evidence="4 6" id="KW-1133">Transmembrane helix</keyword>
<dbReference type="SUPFAM" id="SSF103473">
    <property type="entry name" value="MFS general substrate transporter"/>
    <property type="match status" value="1"/>
</dbReference>
<dbReference type="Gene3D" id="1.20.1250.20">
    <property type="entry name" value="MFS general substrate transporter like domains"/>
    <property type="match status" value="1"/>
</dbReference>
<keyword evidence="2" id="KW-0813">Transport</keyword>
<evidence type="ECO:0000256" key="3">
    <source>
        <dbReference type="ARBA" id="ARBA00022692"/>
    </source>
</evidence>
<evidence type="ECO:0000256" key="6">
    <source>
        <dbReference type="SAM" id="Phobius"/>
    </source>
</evidence>
<feature type="transmembrane region" description="Helical" evidence="6">
    <location>
        <begin position="409"/>
        <end position="431"/>
    </location>
</feature>
<gene>
    <name evidence="8" type="ORF">PMZ80_009069</name>
</gene>
<feature type="transmembrane region" description="Helical" evidence="6">
    <location>
        <begin position="56"/>
        <end position="78"/>
    </location>
</feature>
<keyword evidence="9" id="KW-1185">Reference proteome</keyword>
<dbReference type="RefSeq" id="XP_064726967.1">
    <property type="nucleotide sequence ID" value="XM_064877465.1"/>
</dbReference>
<evidence type="ECO:0000259" key="7">
    <source>
        <dbReference type="PROSITE" id="PS50850"/>
    </source>
</evidence>
<evidence type="ECO:0000256" key="1">
    <source>
        <dbReference type="ARBA" id="ARBA00004141"/>
    </source>
</evidence>
<comment type="caution">
    <text evidence="8">The sequence shown here is derived from an EMBL/GenBank/DDBJ whole genome shotgun (WGS) entry which is preliminary data.</text>
</comment>
<feature type="transmembrane region" description="Helical" evidence="6">
    <location>
        <begin position="479"/>
        <end position="499"/>
    </location>
</feature>
<dbReference type="GeneID" id="90002518"/>
<proteinExistence type="predicted"/>
<organism evidence="8 9">
    <name type="scientific">Knufia obscura</name>
    <dbReference type="NCBI Taxonomy" id="1635080"/>
    <lineage>
        <taxon>Eukaryota</taxon>
        <taxon>Fungi</taxon>
        <taxon>Dikarya</taxon>
        <taxon>Ascomycota</taxon>
        <taxon>Pezizomycotina</taxon>
        <taxon>Eurotiomycetes</taxon>
        <taxon>Chaetothyriomycetidae</taxon>
        <taxon>Chaetothyriales</taxon>
        <taxon>Trichomeriaceae</taxon>
        <taxon>Knufia</taxon>
    </lineage>
</organism>
<feature type="transmembrane region" description="Helical" evidence="6">
    <location>
        <begin position="451"/>
        <end position="472"/>
    </location>
</feature>
<dbReference type="Proteomes" id="UP001334248">
    <property type="component" value="Unassembled WGS sequence"/>
</dbReference>
<feature type="transmembrane region" description="Helical" evidence="6">
    <location>
        <begin position="20"/>
        <end position="44"/>
    </location>
</feature>
<evidence type="ECO:0000256" key="4">
    <source>
        <dbReference type="ARBA" id="ARBA00022989"/>
    </source>
</evidence>
<dbReference type="InterPro" id="IPR011701">
    <property type="entry name" value="MFS"/>
</dbReference>
<evidence type="ECO:0000313" key="9">
    <source>
        <dbReference type="Proteomes" id="UP001334248"/>
    </source>
</evidence>
<feature type="domain" description="Major facilitator superfamily (MFS) profile" evidence="7">
    <location>
        <begin position="19"/>
        <end position="506"/>
    </location>
</feature>
<evidence type="ECO:0000256" key="5">
    <source>
        <dbReference type="ARBA" id="ARBA00023136"/>
    </source>
</evidence>
<dbReference type="PANTHER" id="PTHR23504">
    <property type="entry name" value="MAJOR FACILITATOR SUPERFAMILY DOMAIN-CONTAINING PROTEIN 10"/>
    <property type="match status" value="1"/>
</dbReference>
<dbReference type="InterPro" id="IPR020846">
    <property type="entry name" value="MFS_dom"/>
</dbReference>
<evidence type="ECO:0000313" key="8">
    <source>
        <dbReference type="EMBL" id="KAK5938877.1"/>
    </source>
</evidence>
<name>A0ABR0RE27_9EURO</name>
<evidence type="ECO:0000256" key="2">
    <source>
        <dbReference type="ARBA" id="ARBA00022448"/>
    </source>
</evidence>
<sequence>MKLTRSSSSASEDSFPAFQLFLLSICRLAEPIALTSIFPYAWLMVQDFHVGNPDDASFYAGILISAFSLCEAAVGMFWGALSDRIGRKPVMLMGCGGTLVSLLMVGFSRSFGFALAGRAVGGLLNGNIGVIQTMVGELVKNPKHEPRAYAIMPFVWNVGCIIGPAVGGTFANPVRGFPTVFPKGGFFDKYPWALPNLVCAAIMLFSIVLSWLCLEETHPDLCKDADPAAEHDIEETTPMIAAGNSTDLGVDLRRGSYGTMNQIDVAMHDEWTVGPTGSSRSSISEKEVNKWFTWKVAMIVTALGIYTYHSMCYDHLLPIFFQDKRGEELNILTASGSLFHIEGGLGLETKTVGLIMSVNGIIALFIQAVIFPFVVDYLGVWHTFMMVTILHPVAFFIVPYLVLLPSNLLFAGIYFCLFVRQLLSILDYPVILIMLKQACPAPRYLGKINGLAASVGAGCRMIAPPIAGLLYAKGRKLEFTGLAYWGAGAVALFGVLQLFSVPRDRDDEAHVRSLARCISRDRRGSIVPREVVNVTVIDEDSDVERQH</sequence>
<protein>
    <recommendedName>
        <fullName evidence="7">Major facilitator superfamily (MFS) profile domain-containing protein</fullName>
    </recommendedName>
</protein>